<name>A0A1G2T2X9_9BACT</name>
<accession>A0A1G2T2X9</accession>
<reference evidence="2 3" key="1">
    <citation type="journal article" date="2016" name="Nat. Commun.">
        <title>Thousands of microbial genomes shed light on interconnected biogeochemical processes in an aquifer system.</title>
        <authorList>
            <person name="Anantharaman K."/>
            <person name="Brown C.T."/>
            <person name="Hug L.A."/>
            <person name="Sharon I."/>
            <person name="Castelle C.J."/>
            <person name="Probst A.J."/>
            <person name="Thomas B.C."/>
            <person name="Singh A."/>
            <person name="Wilkins M.J."/>
            <person name="Karaoz U."/>
            <person name="Brodie E.L."/>
            <person name="Williams K.H."/>
            <person name="Hubbard S.S."/>
            <person name="Banfield J.F."/>
        </authorList>
    </citation>
    <scope>NUCLEOTIDE SEQUENCE [LARGE SCALE GENOMIC DNA]</scope>
</reference>
<organism evidence="2 3">
    <name type="scientific">Candidatus Zambryskibacteria bacterium RIFCSPHIGHO2_01_FULL_44_22b</name>
    <dbReference type="NCBI Taxonomy" id="1802737"/>
    <lineage>
        <taxon>Bacteria</taxon>
        <taxon>Candidatus Zambryskiibacteriota</taxon>
    </lineage>
</organism>
<comment type="caution">
    <text evidence="2">The sequence shown here is derived from an EMBL/GenBank/DDBJ whole genome shotgun (WGS) entry which is preliminary data.</text>
</comment>
<dbReference type="AlphaFoldDB" id="A0A1G2T2X9"/>
<gene>
    <name evidence="2" type="ORF">A2832_00030</name>
</gene>
<evidence type="ECO:0000313" key="2">
    <source>
        <dbReference type="EMBL" id="OHA90961.1"/>
    </source>
</evidence>
<feature type="compositionally biased region" description="Polar residues" evidence="1">
    <location>
        <begin position="26"/>
        <end position="36"/>
    </location>
</feature>
<feature type="compositionally biased region" description="Acidic residues" evidence="1">
    <location>
        <begin position="54"/>
        <end position="64"/>
    </location>
</feature>
<evidence type="ECO:0000313" key="3">
    <source>
        <dbReference type="Proteomes" id="UP000178538"/>
    </source>
</evidence>
<dbReference type="Proteomes" id="UP000178538">
    <property type="component" value="Unassembled WGS sequence"/>
</dbReference>
<sequence length="64" mass="6916">MKGIIILIVILAVLGIWWAKRTPEPVSNLQPENGSANVLDAFDDGSQNTNDSGNDGEEDFEDKG</sequence>
<evidence type="ECO:0000256" key="1">
    <source>
        <dbReference type="SAM" id="MobiDB-lite"/>
    </source>
</evidence>
<protein>
    <submittedName>
        <fullName evidence="2">Uncharacterized protein</fullName>
    </submittedName>
</protein>
<dbReference type="EMBL" id="MHVG01000011">
    <property type="protein sequence ID" value="OHA90961.1"/>
    <property type="molecule type" value="Genomic_DNA"/>
</dbReference>
<proteinExistence type="predicted"/>
<feature type="region of interest" description="Disordered" evidence="1">
    <location>
        <begin position="26"/>
        <end position="64"/>
    </location>
</feature>